<dbReference type="InterPro" id="IPR020946">
    <property type="entry name" value="Flavin_mOase-like"/>
</dbReference>
<organism evidence="8 9">
    <name type="scientific">Fraxinus pennsylvanica</name>
    <dbReference type="NCBI Taxonomy" id="56036"/>
    <lineage>
        <taxon>Eukaryota</taxon>
        <taxon>Viridiplantae</taxon>
        <taxon>Streptophyta</taxon>
        <taxon>Embryophyta</taxon>
        <taxon>Tracheophyta</taxon>
        <taxon>Spermatophyta</taxon>
        <taxon>Magnoliopsida</taxon>
        <taxon>eudicotyledons</taxon>
        <taxon>Gunneridae</taxon>
        <taxon>Pentapetalae</taxon>
        <taxon>asterids</taxon>
        <taxon>lamiids</taxon>
        <taxon>Lamiales</taxon>
        <taxon>Oleaceae</taxon>
        <taxon>Oleeae</taxon>
        <taxon>Fraxinus</taxon>
    </lineage>
</organism>
<dbReference type="PRINTS" id="PR00370">
    <property type="entry name" value="FMOXYGENASE"/>
</dbReference>
<evidence type="ECO:0000256" key="4">
    <source>
        <dbReference type="ARBA" id="ARBA00022857"/>
    </source>
</evidence>
<evidence type="ECO:0000313" key="9">
    <source>
        <dbReference type="Proteomes" id="UP000834106"/>
    </source>
</evidence>
<keyword evidence="6 7" id="KW-0503">Monooxygenase</keyword>
<protein>
    <recommendedName>
        <fullName evidence="7">Flavin-containing monooxygenase</fullName>
        <ecNumber evidence="7">1.-.-.-</ecNumber>
    </recommendedName>
</protein>
<evidence type="ECO:0000256" key="1">
    <source>
        <dbReference type="ARBA" id="ARBA00009183"/>
    </source>
</evidence>
<proteinExistence type="inferred from homology"/>
<keyword evidence="9" id="KW-1185">Reference proteome</keyword>
<dbReference type="InterPro" id="IPR050346">
    <property type="entry name" value="FMO-like"/>
</dbReference>
<dbReference type="PIRSF" id="PIRSF000332">
    <property type="entry name" value="FMO"/>
    <property type="match status" value="1"/>
</dbReference>
<reference evidence="8" key="1">
    <citation type="submission" date="2023-05" db="EMBL/GenBank/DDBJ databases">
        <authorList>
            <person name="Huff M."/>
        </authorList>
    </citation>
    <scope>NUCLEOTIDE SEQUENCE</scope>
</reference>
<evidence type="ECO:0000256" key="7">
    <source>
        <dbReference type="RuleBase" id="RU361177"/>
    </source>
</evidence>
<dbReference type="InterPro" id="IPR000960">
    <property type="entry name" value="Flavin_mOase"/>
</dbReference>
<accession>A0AAD2A513</accession>
<evidence type="ECO:0000256" key="3">
    <source>
        <dbReference type="ARBA" id="ARBA00022827"/>
    </source>
</evidence>
<comment type="similarity">
    <text evidence="1 7">Belongs to the FMO family.</text>
</comment>
<dbReference type="FunFam" id="3.50.50.60:FF:000099">
    <property type="entry name" value="Flavin-containing monooxygenase"/>
    <property type="match status" value="1"/>
</dbReference>
<evidence type="ECO:0000256" key="6">
    <source>
        <dbReference type="ARBA" id="ARBA00023033"/>
    </source>
</evidence>
<comment type="cofactor">
    <cofactor evidence="7">
        <name>FAD</name>
        <dbReference type="ChEBI" id="CHEBI:57692"/>
    </cofactor>
</comment>
<dbReference type="Gene3D" id="3.50.50.60">
    <property type="entry name" value="FAD/NAD(P)-binding domain"/>
    <property type="match status" value="2"/>
</dbReference>
<evidence type="ECO:0000313" key="8">
    <source>
        <dbReference type="EMBL" id="CAI9781598.1"/>
    </source>
</evidence>
<dbReference type="AlphaFoldDB" id="A0AAD2A513"/>
<dbReference type="EC" id="1.-.-.-" evidence="7"/>
<evidence type="ECO:0000256" key="5">
    <source>
        <dbReference type="ARBA" id="ARBA00023002"/>
    </source>
</evidence>
<evidence type="ECO:0000256" key="2">
    <source>
        <dbReference type="ARBA" id="ARBA00022630"/>
    </source>
</evidence>
<name>A0AAD2A513_9LAMI</name>
<dbReference type="Proteomes" id="UP000834106">
    <property type="component" value="Chromosome 18"/>
</dbReference>
<dbReference type="EMBL" id="OU503053">
    <property type="protein sequence ID" value="CAI9781598.1"/>
    <property type="molecule type" value="Genomic_DNA"/>
</dbReference>
<keyword evidence="4" id="KW-0521">NADP</keyword>
<keyword evidence="2 7" id="KW-0285">Flavoprotein</keyword>
<dbReference type="PANTHER" id="PTHR23023">
    <property type="entry name" value="DIMETHYLANILINE MONOOXYGENASE"/>
    <property type="match status" value="1"/>
</dbReference>
<dbReference type="Pfam" id="PF00743">
    <property type="entry name" value="FMO-like"/>
    <property type="match status" value="2"/>
</dbReference>
<gene>
    <name evidence="8" type="ORF">FPE_LOCUS29028</name>
</gene>
<keyword evidence="5 7" id="KW-0560">Oxidoreductase</keyword>
<dbReference type="GO" id="GO:0050661">
    <property type="term" value="F:NADP binding"/>
    <property type="evidence" value="ECO:0007669"/>
    <property type="project" value="InterPro"/>
</dbReference>
<keyword evidence="3 7" id="KW-0274">FAD</keyword>
<sequence length="430" mass="48893">MAKSLKVAVIGAGVSGLAAARELGREGHHIVVYEKSDQLGGTWVYDPRTESDPLGLDPNREIVHSSLYSSLCTNFPRQLMGFSDYPFEIRKNGELKTFPGHEEVLKFLNEFARDFGLDELIRFNTEVVRVERVNDKWIVESRTKKSVLSLEEAFDAVVVCNGHYTRPRIAMDIPGIEKWPGKQIHSHNYRVPEPFQDQVVVVIGDSASAHDISKEIAKVAKEVHLSSRSPSVKVSKLDYHDNTWQHSKIEYVYESGEVSFQDGASVRADIILHCTGFNYDFPFLETNGIVTVDDRRVGPLYKHVFSPKLAPTLSFIGIPYAVVVFHMVEFQARWVASVLSGKVLLPSEKEMLINIEKHYQHMEEAGRPKYQTHSLHFDEFGYLDWLAAQVGEPGMDEGLKEIFRTLFKFFADKGWAGFRELFLENCVHKN</sequence>
<dbReference type="SUPFAM" id="SSF51905">
    <property type="entry name" value="FAD/NAD(P)-binding domain"/>
    <property type="match status" value="2"/>
</dbReference>
<dbReference type="GO" id="GO:0004499">
    <property type="term" value="F:N,N-dimethylaniline monooxygenase activity"/>
    <property type="evidence" value="ECO:0007669"/>
    <property type="project" value="InterPro"/>
</dbReference>
<dbReference type="InterPro" id="IPR036188">
    <property type="entry name" value="FAD/NAD-bd_sf"/>
</dbReference>
<dbReference type="GO" id="GO:0050660">
    <property type="term" value="F:flavin adenine dinucleotide binding"/>
    <property type="evidence" value="ECO:0007669"/>
    <property type="project" value="InterPro"/>
</dbReference>